<evidence type="ECO:0000313" key="3">
    <source>
        <dbReference type="EMBL" id="OQE10276.1"/>
    </source>
</evidence>
<accession>A0A1V6S8S7</accession>
<keyword evidence="4" id="KW-1185">Reference proteome</keyword>
<name>A0A1V6S8S7_9EURO</name>
<organism evidence="3 4">
    <name type="scientific">Penicillium vulpinum</name>
    <dbReference type="NCBI Taxonomy" id="29845"/>
    <lineage>
        <taxon>Eukaryota</taxon>
        <taxon>Fungi</taxon>
        <taxon>Dikarya</taxon>
        <taxon>Ascomycota</taxon>
        <taxon>Pezizomycotina</taxon>
        <taxon>Eurotiomycetes</taxon>
        <taxon>Eurotiomycetidae</taxon>
        <taxon>Eurotiales</taxon>
        <taxon>Aspergillaceae</taxon>
        <taxon>Penicillium</taxon>
    </lineage>
</organism>
<sequence>MRVQALALLAGATAAALAAETVTLFLPGYNNQEIEGEVLGTIGSMTKYRLNCAVDFAFDKCKFPGGISMDQGPSTISMSYGKNDITFAQSCTYDSKTAKCSTSFDEMGLISSWNSAITFTDVPGGVFVTVTITATGTDNASATTGASVSASTAASTGSATLTTSAFTSIATLTDSASASTATGTSTASESSDSSSAAATSATETGNAAMPMITGNARWAAGGVAAALALAAL</sequence>
<feature type="signal peptide" evidence="2">
    <location>
        <begin position="1"/>
        <end position="18"/>
    </location>
</feature>
<keyword evidence="2" id="KW-0732">Signal</keyword>
<feature type="chain" id="PRO_5010728769" description="GPI anchored cell wall protein" evidence="2">
    <location>
        <begin position="19"/>
        <end position="232"/>
    </location>
</feature>
<proteinExistence type="predicted"/>
<dbReference type="STRING" id="29845.A0A1V6S8S7"/>
<reference evidence="4" key="1">
    <citation type="journal article" date="2017" name="Nat. Microbiol.">
        <title>Global analysis of biosynthetic gene clusters reveals vast potential of secondary metabolite production in Penicillium species.</title>
        <authorList>
            <person name="Nielsen J.C."/>
            <person name="Grijseels S."/>
            <person name="Prigent S."/>
            <person name="Ji B."/>
            <person name="Dainat J."/>
            <person name="Nielsen K.F."/>
            <person name="Frisvad J.C."/>
            <person name="Workman M."/>
            <person name="Nielsen J."/>
        </authorList>
    </citation>
    <scope>NUCLEOTIDE SEQUENCE [LARGE SCALE GENOMIC DNA]</scope>
    <source>
        <strain evidence="4">IBT 29486</strain>
    </source>
</reference>
<dbReference type="PANTHER" id="PTHR40640">
    <property type="entry name" value="ANCHORED GLYCOPROTEIN, PUTATIVE (AFU_ORTHOLOGUE AFUA_8G04860)-RELATED"/>
    <property type="match status" value="1"/>
</dbReference>
<dbReference type="OrthoDB" id="4991875at2759"/>
<dbReference type="AlphaFoldDB" id="A0A1V6S8S7"/>
<feature type="region of interest" description="Disordered" evidence="1">
    <location>
        <begin position="180"/>
        <end position="203"/>
    </location>
</feature>
<protein>
    <recommendedName>
        <fullName evidence="5">GPI anchored cell wall protein</fullName>
    </recommendedName>
</protein>
<evidence type="ECO:0008006" key="5">
    <source>
        <dbReference type="Google" id="ProtNLM"/>
    </source>
</evidence>
<dbReference type="Proteomes" id="UP000191518">
    <property type="component" value="Unassembled WGS sequence"/>
</dbReference>
<evidence type="ECO:0000313" key="4">
    <source>
        <dbReference type="Proteomes" id="UP000191518"/>
    </source>
</evidence>
<dbReference type="EMBL" id="MDYP01000004">
    <property type="protein sequence ID" value="OQE10276.1"/>
    <property type="molecule type" value="Genomic_DNA"/>
</dbReference>
<comment type="caution">
    <text evidence="3">The sequence shown here is derived from an EMBL/GenBank/DDBJ whole genome shotgun (WGS) entry which is preliminary data.</text>
</comment>
<evidence type="ECO:0000256" key="1">
    <source>
        <dbReference type="SAM" id="MobiDB-lite"/>
    </source>
</evidence>
<gene>
    <name evidence="3" type="ORF">PENVUL_c004G05366</name>
</gene>
<dbReference type="PANTHER" id="PTHR40640:SF1">
    <property type="entry name" value="ANCHORED GLYCOPROTEIN, PUTATIVE (AFU_ORTHOLOGUE AFUA_8G04860)-RELATED"/>
    <property type="match status" value="1"/>
</dbReference>
<evidence type="ECO:0000256" key="2">
    <source>
        <dbReference type="SAM" id="SignalP"/>
    </source>
</evidence>